<evidence type="ECO:0000313" key="10">
    <source>
        <dbReference type="Proteomes" id="UP000189475"/>
    </source>
</evidence>
<keyword evidence="2" id="KW-0645">Protease</keyword>
<name>A0A1R4B4S4_9VIBR</name>
<keyword evidence="3" id="KW-0378">Hydrolase</keyword>
<dbReference type="PANTHER" id="PTHR43690:SF17">
    <property type="entry name" value="PROTEIN YHJJ"/>
    <property type="match status" value="1"/>
</dbReference>
<dbReference type="OrthoDB" id="9811314at2"/>
<dbReference type="SUPFAM" id="SSF63411">
    <property type="entry name" value="LuxS/MPP-like metallohydrolase"/>
    <property type="match status" value="4"/>
</dbReference>
<proteinExistence type="inferred from homology"/>
<dbReference type="STRING" id="1918946.VPAL9027_01901"/>
<feature type="chain" id="PRO_5010258201" evidence="6">
    <location>
        <begin position="20"/>
        <end position="931"/>
    </location>
</feature>
<dbReference type="InterPro" id="IPR050626">
    <property type="entry name" value="Peptidase_M16"/>
</dbReference>
<feature type="domain" description="Peptidase M16 C-terminal" evidence="8">
    <location>
        <begin position="706"/>
        <end position="857"/>
    </location>
</feature>
<dbReference type="Proteomes" id="UP000189475">
    <property type="component" value="Unassembled WGS sequence"/>
</dbReference>
<dbReference type="Pfam" id="PF05193">
    <property type="entry name" value="Peptidase_M16_C"/>
    <property type="match status" value="2"/>
</dbReference>
<keyword evidence="5" id="KW-0482">Metalloprotease</keyword>
<dbReference type="Pfam" id="PF00675">
    <property type="entry name" value="Peptidase_M16"/>
    <property type="match status" value="1"/>
</dbReference>
<evidence type="ECO:0000259" key="8">
    <source>
        <dbReference type="Pfam" id="PF05193"/>
    </source>
</evidence>
<keyword evidence="10" id="KW-1185">Reference proteome</keyword>
<dbReference type="PANTHER" id="PTHR43690">
    <property type="entry name" value="NARDILYSIN"/>
    <property type="match status" value="1"/>
</dbReference>
<accession>A0A1R4B4S4</accession>
<comment type="similarity">
    <text evidence="1">Belongs to the peptidase M16 family.</text>
</comment>
<evidence type="ECO:0000313" key="9">
    <source>
        <dbReference type="EMBL" id="SJL83922.1"/>
    </source>
</evidence>
<evidence type="ECO:0000256" key="5">
    <source>
        <dbReference type="ARBA" id="ARBA00023049"/>
    </source>
</evidence>
<feature type="signal peptide" evidence="6">
    <location>
        <begin position="1"/>
        <end position="19"/>
    </location>
</feature>
<evidence type="ECO:0000256" key="2">
    <source>
        <dbReference type="ARBA" id="ARBA00022670"/>
    </source>
</evidence>
<dbReference type="GO" id="GO:0008237">
    <property type="term" value="F:metallopeptidase activity"/>
    <property type="evidence" value="ECO:0007669"/>
    <property type="project" value="UniProtKB-KW"/>
</dbReference>
<dbReference type="InterPro" id="IPR007863">
    <property type="entry name" value="Peptidase_M16_C"/>
</dbReference>
<feature type="domain" description="Peptidase M16 C-terminal" evidence="8">
    <location>
        <begin position="199"/>
        <end position="387"/>
    </location>
</feature>
<gene>
    <name evidence="9" type="ORF">VPAL9027_01901</name>
</gene>
<evidence type="ECO:0000256" key="6">
    <source>
        <dbReference type="SAM" id="SignalP"/>
    </source>
</evidence>
<keyword evidence="4" id="KW-0862">Zinc</keyword>
<dbReference type="GO" id="GO:0046872">
    <property type="term" value="F:metal ion binding"/>
    <property type="evidence" value="ECO:0007669"/>
    <property type="project" value="InterPro"/>
</dbReference>
<organism evidence="9 10">
    <name type="scientific">Vibrio palustris</name>
    <dbReference type="NCBI Taxonomy" id="1918946"/>
    <lineage>
        <taxon>Bacteria</taxon>
        <taxon>Pseudomonadati</taxon>
        <taxon>Pseudomonadota</taxon>
        <taxon>Gammaproteobacteria</taxon>
        <taxon>Vibrionales</taxon>
        <taxon>Vibrionaceae</taxon>
        <taxon>Vibrio</taxon>
    </lineage>
</organism>
<evidence type="ECO:0000256" key="3">
    <source>
        <dbReference type="ARBA" id="ARBA00022801"/>
    </source>
</evidence>
<dbReference type="RefSeq" id="WP_077314328.1">
    <property type="nucleotide sequence ID" value="NZ_AP024888.1"/>
</dbReference>
<reference evidence="9 10" key="1">
    <citation type="submission" date="2017-02" db="EMBL/GenBank/DDBJ databases">
        <authorList>
            <person name="Peterson S.W."/>
        </authorList>
    </citation>
    <scope>NUCLEOTIDE SEQUENCE [LARGE SCALE GENOMIC DNA]</scope>
    <source>
        <strain evidence="9 10">CECT 9027</strain>
    </source>
</reference>
<dbReference type="Gene3D" id="3.30.830.10">
    <property type="entry name" value="Metalloenzyme, LuxS/M16 peptidase-like"/>
    <property type="match status" value="3"/>
</dbReference>
<dbReference type="GO" id="GO:0006508">
    <property type="term" value="P:proteolysis"/>
    <property type="evidence" value="ECO:0007669"/>
    <property type="project" value="UniProtKB-KW"/>
</dbReference>
<evidence type="ECO:0000259" key="7">
    <source>
        <dbReference type="Pfam" id="PF00675"/>
    </source>
</evidence>
<keyword evidence="6" id="KW-0732">Signal</keyword>
<sequence>MRCFTLVIALMAFCHLTNATPLEWSPKVHHGQLDNGLKYVFYPSPKSSDPFNLRLIINVGSVDDPAGQKGLAHIVEHMVFRANRQHQSDIHHYLDTIGWETGKQVNAHTRQTDTQFMIRTRPDDSLDLNQSIALLSDMAFSARILSKEWAVERQVILQEKRLTDSVGRRISEEKKRIVRNGSRYVDRPTIGDTTDINAITAKQIRAFYHRFYVPENMTIVASGAIDPQVFTKALQEHFARQPAKPVPERSYVELPLYDHLKIGQVQDEQGSTSAVVFGLRSALLAKNTQAGELQRLQHYFLRKLLPPLLRGSSQTFYSHETSEHKPSDNNNLSVHLRLKSPTNNRILFALYTKTSQHKQGLHVVLQEIERLKQNGITQQQLNTLKHKVRNVIKRNQRLIAKRDYAKWDDKITSAILQGSVEQDYAQKSQRLLRWIDAMTVEQLNQRLRELLSAKDQFLYYQIPGGEERTLPTPQQVKHLQATFANQVFAAAQPKYSQYQQKKSQPDVNIDWPALPKPPAHIVSQARHYQHTITRWQLNNGDTVTWLKQATPRNMVYVKALSNAGYQNMQQPIWLSQVAHQIWAQSDLAFASNKDVRRFQHEQGVQWHWSQNAQTLDGSATIHPQDLTQLMQIYHSQQTQWQFDLHSVKAMKAALLKESTQPSKQQQERDRLLGIPADTRITPQALKQTPLATFKQTANELQQQPVNLFIVGDIPEQRIKTIVLPALASIQRQDTLVPRSLSLPAGQHRLTQKTYSNDMATVTIKSDAPMVWTPEKSFVLSTLNPMIKKALKNELRIRLGGIYSTRYELSLDKDDRVRSSITLTTAPERVEEMIDAYHRVMAQFAKQLPHENLPRLRHTIAKNEAVKMANPPTLLRRLALSYQRYQTPHYLTSLPMLEQSVTLDTLNHLVESLLPFKNEAIVIRLPHTEHSH</sequence>
<dbReference type="InterPro" id="IPR011765">
    <property type="entry name" value="Pept_M16_N"/>
</dbReference>
<dbReference type="InterPro" id="IPR011249">
    <property type="entry name" value="Metalloenz_LuxS/M16"/>
</dbReference>
<evidence type="ECO:0000256" key="4">
    <source>
        <dbReference type="ARBA" id="ARBA00022833"/>
    </source>
</evidence>
<dbReference type="AlphaFoldDB" id="A0A1R4B4S4"/>
<protein>
    <submittedName>
        <fullName evidence="9">Peptidase M16 inactive domain protein</fullName>
    </submittedName>
</protein>
<evidence type="ECO:0000256" key="1">
    <source>
        <dbReference type="ARBA" id="ARBA00007261"/>
    </source>
</evidence>
<feature type="domain" description="Peptidase M16 N-terminal" evidence="7">
    <location>
        <begin position="48"/>
        <end position="160"/>
    </location>
</feature>
<dbReference type="EMBL" id="FUFT01000005">
    <property type="protein sequence ID" value="SJL83922.1"/>
    <property type="molecule type" value="Genomic_DNA"/>
</dbReference>